<dbReference type="SUPFAM" id="SSF52047">
    <property type="entry name" value="RNI-like"/>
    <property type="match status" value="1"/>
</dbReference>
<dbReference type="InterPro" id="IPR011029">
    <property type="entry name" value="DEATH-like_dom_sf"/>
</dbReference>
<organism evidence="22 23">
    <name type="scientific">Labeo rohita</name>
    <name type="common">Indian major carp</name>
    <name type="synonym">Cyprinus rohita</name>
    <dbReference type="NCBI Taxonomy" id="84645"/>
    <lineage>
        <taxon>Eukaryota</taxon>
        <taxon>Metazoa</taxon>
        <taxon>Chordata</taxon>
        <taxon>Craniata</taxon>
        <taxon>Vertebrata</taxon>
        <taxon>Euteleostomi</taxon>
        <taxon>Actinopterygii</taxon>
        <taxon>Neopterygii</taxon>
        <taxon>Teleostei</taxon>
        <taxon>Ostariophysi</taxon>
        <taxon>Cypriniformes</taxon>
        <taxon>Cyprinidae</taxon>
        <taxon>Labeoninae</taxon>
        <taxon>Labeonini</taxon>
        <taxon>Labeo</taxon>
    </lineage>
</organism>
<dbReference type="Proteomes" id="UP000830375">
    <property type="component" value="Unassembled WGS sequence"/>
</dbReference>
<dbReference type="PANTHER" id="PTHR14469">
    <property type="entry name" value="SARCOMA ANTIGEN NY-SAR-23"/>
    <property type="match status" value="1"/>
</dbReference>
<evidence type="ECO:0000256" key="4">
    <source>
        <dbReference type="ARBA" id="ARBA00022490"/>
    </source>
</evidence>
<dbReference type="Pfam" id="PF05729">
    <property type="entry name" value="NACHT"/>
    <property type="match status" value="1"/>
</dbReference>
<dbReference type="PROSITE" id="PS50824">
    <property type="entry name" value="DAPIN"/>
    <property type="match status" value="1"/>
</dbReference>
<evidence type="ECO:0000259" key="19">
    <source>
        <dbReference type="PROSITE" id="PS50824"/>
    </source>
</evidence>
<dbReference type="Pfam" id="PF13516">
    <property type="entry name" value="LRR_6"/>
    <property type="match status" value="2"/>
</dbReference>
<dbReference type="Gene3D" id="3.80.10.10">
    <property type="entry name" value="Ribonuclease Inhibitor"/>
    <property type="match status" value="1"/>
</dbReference>
<dbReference type="PROSITE" id="PS50837">
    <property type="entry name" value="NACHT"/>
    <property type="match status" value="1"/>
</dbReference>
<dbReference type="PANTHER" id="PTHR14469:SF0">
    <property type="entry name" value="FAMILY WITH SEQUENCE SIMILARITY 113"/>
    <property type="match status" value="1"/>
</dbReference>
<comment type="subcellular location">
    <subcellularLocation>
        <location evidence="2">Inflammasome</location>
    </subcellularLocation>
</comment>
<dbReference type="SUPFAM" id="SSF52540">
    <property type="entry name" value="P-loop containing nucleoside triphosphate hydrolases"/>
    <property type="match status" value="1"/>
</dbReference>
<evidence type="ECO:0000259" key="21">
    <source>
        <dbReference type="PROSITE" id="PS51830"/>
    </source>
</evidence>
<comment type="similarity">
    <text evidence="16">Belongs to the PC-esterase family.</text>
</comment>
<feature type="domain" description="NACHT" evidence="20">
    <location>
        <begin position="211"/>
        <end position="332"/>
    </location>
</feature>
<dbReference type="Gene3D" id="3.30.200.60">
    <property type="entry name" value="Peptidase C65 Otubain, subdomain 1"/>
    <property type="match status" value="1"/>
</dbReference>
<dbReference type="Gene3D" id="1.20.58.1200">
    <property type="entry name" value="RNA silencing suppressor P21, N-terminal domain"/>
    <property type="match status" value="1"/>
</dbReference>
<name>A0ABQ8MJ26_LABRO</name>
<dbReference type="InterPro" id="IPR004020">
    <property type="entry name" value="DAPIN"/>
</dbReference>
<keyword evidence="4" id="KW-0963">Cytoplasm</keyword>
<dbReference type="InterPro" id="IPR042468">
    <property type="entry name" value="Peptidase_C65_otubain_sub1"/>
</dbReference>
<dbReference type="Gene3D" id="3.40.50.1110">
    <property type="entry name" value="SGNH hydrolase"/>
    <property type="match status" value="1"/>
</dbReference>
<dbReference type="InterPro" id="IPR019400">
    <property type="entry name" value="Peptidase_C65_otubain"/>
</dbReference>
<dbReference type="PROSITE" id="PS51830">
    <property type="entry name" value="FIIND"/>
    <property type="match status" value="1"/>
</dbReference>
<dbReference type="InterPro" id="IPR003323">
    <property type="entry name" value="OTU_dom"/>
</dbReference>
<keyword evidence="6" id="KW-1210">Necrosis</keyword>
<evidence type="ECO:0000256" key="3">
    <source>
        <dbReference type="ARBA" id="ARBA00012759"/>
    </source>
</evidence>
<dbReference type="InterPro" id="IPR038765">
    <property type="entry name" value="Papain-like_cys_pep_sf"/>
</dbReference>
<dbReference type="PROSITE" id="PS50802">
    <property type="entry name" value="OTU"/>
    <property type="match status" value="1"/>
</dbReference>
<dbReference type="Pfam" id="PF13553">
    <property type="entry name" value="FIIND"/>
    <property type="match status" value="1"/>
</dbReference>
<dbReference type="EC" id="3.4.19.12" evidence="3"/>
<proteinExistence type="inferred from homology"/>
<dbReference type="SUPFAM" id="SSF47986">
    <property type="entry name" value="DEATH domain"/>
    <property type="match status" value="1"/>
</dbReference>
<evidence type="ECO:0000256" key="7">
    <source>
        <dbReference type="ARBA" id="ARBA00022670"/>
    </source>
</evidence>
<keyword evidence="5" id="KW-0399">Innate immunity</keyword>
<evidence type="ECO:0000256" key="1">
    <source>
        <dbReference type="ARBA" id="ARBA00000707"/>
    </source>
</evidence>
<evidence type="ECO:0000256" key="14">
    <source>
        <dbReference type="ARBA" id="ARBA00022859"/>
    </source>
</evidence>
<keyword evidence="13" id="KW-0832">Ubl conjugation</keyword>
<evidence type="ECO:0000256" key="2">
    <source>
        <dbReference type="ARBA" id="ARBA00004110"/>
    </source>
</evidence>
<evidence type="ECO:0000256" key="8">
    <source>
        <dbReference type="ARBA" id="ARBA00022741"/>
    </source>
</evidence>
<evidence type="ECO:0000256" key="11">
    <source>
        <dbReference type="ARBA" id="ARBA00022807"/>
    </source>
</evidence>
<dbReference type="InterPro" id="IPR007111">
    <property type="entry name" value="NACHT_NTPase"/>
</dbReference>
<feature type="domain" description="Pyrin" evidence="19">
    <location>
        <begin position="1918"/>
        <end position="2010"/>
    </location>
</feature>
<dbReference type="Pfam" id="PF10275">
    <property type="entry name" value="Peptidase_C65"/>
    <property type="match status" value="1"/>
</dbReference>
<evidence type="ECO:0000256" key="15">
    <source>
        <dbReference type="ARBA" id="ARBA00023233"/>
    </source>
</evidence>
<evidence type="ECO:0000256" key="5">
    <source>
        <dbReference type="ARBA" id="ARBA00022588"/>
    </source>
</evidence>
<dbReference type="SUPFAM" id="SSF52266">
    <property type="entry name" value="SGNH hydrolase"/>
    <property type="match status" value="1"/>
</dbReference>
<keyword evidence="14" id="KW-0391">Immunity</keyword>
<dbReference type="Gene3D" id="1.20.1300.20">
    <property type="entry name" value="Peptidase C65 Otubain, subdomain 2"/>
    <property type="match status" value="1"/>
</dbReference>
<keyword evidence="12" id="KW-0067">ATP-binding</keyword>
<dbReference type="CDD" id="cd22763">
    <property type="entry name" value="OTUB1"/>
    <property type="match status" value="1"/>
</dbReference>
<comment type="catalytic activity">
    <reaction evidence="1">
        <text>Thiol-dependent hydrolysis of ester, thioester, amide, peptide and isopeptide bonds formed by the C-terminal Gly of ubiquitin (a 76-residue protein attached to proteins as an intracellular targeting signal).</text>
        <dbReference type="EC" id="3.4.19.12"/>
    </reaction>
</comment>
<dbReference type="Pfam" id="PF02758">
    <property type="entry name" value="PYRIN"/>
    <property type="match status" value="1"/>
</dbReference>
<keyword evidence="11" id="KW-0788">Thiol protease</keyword>
<feature type="domain" description="OTU" evidence="18">
    <location>
        <begin position="2515"/>
        <end position="2706"/>
    </location>
</feature>
<evidence type="ECO:0000256" key="10">
    <source>
        <dbReference type="ARBA" id="ARBA00022801"/>
    </source>
</evidence>
<dbReference type="InterPro" id="IPR042467">
    <property type="entry name" value="Peptidase_C65_otubain_sub2"/>
</dbReference>
<dbReference type="InterPro" id="IPR032675">
    <property type="entry name" value="LRR_dom_sf"/>
</dbReference>
<evidence type="ECO:0000256" key="12">
    <source>
        <dbReference type="ARBA" id="ARBA00022840"/>
    </source>
</evidence>
<keyword evidence="8" id="KW-0547">Nucleotide-binding</keyword>
<keyword evidence="7" id="KW-0645">Protease</keyword>
<dbReference type="InterPro" id="IPR001611">
    <property type="entry name" value="Leu-rich_rpt"/>
</dbReference>
<evidence type="ECO:0000313" key="23">
    <source>
        <dbReference type="Proteomes" id="UP000830375"/>
    </source>
</evidence>
<dbReference type="InterPro" id="IPR027417">
    <property type="entry name" value="P-loop_NTPase"/>
</dbReference>
<sequence>MASTEQSAQEFLGNGRNLLIGSRLNCDPVIKALNECEFLESHELNSIESAENSQDKIKIILDIVISKGEESCYKFLKILDKKRFEVFPRPGLVSPDLHHWISCFSFQDEPQSQTANKTDSDPCTIYQGLLRWKARQILDDKWNQSMNFLKNARKRKPFMYIPLVMDTDCSTIAKLKKTKGSKKSRSKKLKTYIPTDKKMLSPKDLLMNDEKSILLVGKPGVGKTTVALEILRLWTEEKNIPVSYMFYFDEPLMRVFSQCPYPQTLKDLLFQKYTSPDEASDQVLENIESNSENVVIIFDGIMDVVGNSVIKQVMEKEFLKDAKVLTTCRPEAEDTGYLSDWRSYRVEVQGFNHKSIYEYFKWMLGTTDDTGALENPELFSLCSVPLYAFIVAACISVSPTEPRNKPFTVTEMYVRIFRFCMKQHGHQDVEHMDKYIKDHKWDVINLALASYQAMQARTVNLTVLDHEDKPVQNAFLTKQFCNPSTTTCKVYAFLHNTMQEFWAALYLVLYPDKISCVLDQCQNEEDGKYLKYIMSFLSGLLSDNVVELIKCLVPVEQIEATRVKHFQQIIDTFLYTKEQNQEGNWEQSVEADDILFVSRCLYEYQSPEACRLFLEKVQYELNLEDQTLDPYQCCIISYVVNQAVHRNIDLDLTDCSITDTGLKLLLSSLKNLKFLRATSMLKSQMWRVALEASQFSDFDSLLSLFSFEMHLSLLKTLDQKVFQRIGEVLKNKRSEMSVHLFLHVNEDVITRPLQNAIFENLPNIATIRIFPHQFKVAIETELFLQGAIYEMETGQRCVRKLLSVCSNNQRENFDELCKFLLKLHEHAKNIDVLPVLQPVFYALPPTWVVQPSNPPVSLLLQTMDVLNLKKSAELDHVTYELSELKIILQCMPYIAEIRFSAALREQKDIHKIAKIVADLFILASESGGEKLKTLSTACSYSTFPFAEDSKNIQSLFFLDLFTQLRESSSWNTALPALKPILQVAPAVWTLDLQTLEKTLAFTELLKLQAITKSVELTSWFCDERFFQSVCEVLSADSEWNPKQIAELLRSLGFSISLIDMLPSRLCKAVGSVFELLDKEEDISLSLLPQKISSQGCTYLFSNVKKLQTLRLNEIATVKLARLVMSDKEINAVTVEELSLVLTKSHLPERALCQLLSNLTSLLSVWRVRNLNLSEFKIEPHWLICLLCHQGPLSIKFDKGTLQQLAENVYDAQDENLTQLFLEKIDGDLSPCSLSWEVLFDLIQGTRIQVTLDLAEGRFNILKVPSLLAVLDKDKPTVCQGCTKRDISKPCRSSDCEITNLINLCMRELDSTDCKALCFALHYSDGVKLNLVNSAITNSETDSIVKLLHRVSELRVDRKLLLSFLHAFKNMEKQGYPVSSLLIALNHKLDFSCNSSLGSGRFGQENGDLLIMSRMDFTAISSAIKTSTCYTELILYNCQADDSALEILFPVLHKVHLHLDKSLLCQLLTLISNAPMAMSLQWASSLSKALGKELDLSDTSLNYRTCESLQLVLDEKEDLIHLNLSYCQITDACLDLLLPHLHKIMVLDLTGNDITDKGVLRFHQALEENSFTKTICLCDNQITEMGLLVEDARFETQKADKRRCIQPSHNHHITKDLRSKSEISTFVKTEDPTKTFEPEVAVNKGKISYRFQWKTEGLFMCSATRLVFGLKGSGCVEYSVVHWDMHLLINTRYEPAGPLFDIKAPLGEIYELHLPHCETHVDAIGNLSVVHIHNKDTREFLSPNKISRTHIAVNVCRLSKYGIVHENDQNNKIINGQVLLFREPDISQTQQRLWVFLLPSNVPLSEIKEQQQEYQFIQTSSDCKLQINAKYTLNSKKAQRVQPKEKRFEPLHAGNYHPTFEVFLDKDVTELRIKIQLKIKESDTINFKNAWRRWIILKKNTDNYAQVRSHTSENIQVNLTSKSWISVLCEIMEDLSTEHFKKLKYLMKHTAERVPIRSVRLEEAKERCELANLAVETWGFEESVKAIHAFMEKLPRNDDFVTDRLKPYVRHVDLVGNVISTMRPVSQRIQNQLLHNKFVVVIGDSIQRSVYKDLVLMLRRDAYLSLSQLKSKGEFSFEEDCLVEGGRLAEMNNGTAYKEVRQYRTDHHLIRFYFVTRVFSRYMESILADFERGLKPDVVIVNSCVWDVSRYSREWAAEYRENLNKFFSRLKAMLPAESLVLWNMTMPLGKKIVGGFLVPEIQHMGPTLRFDVIEANYFGATLANQYGFDVLDLHFQFRFSLQHRMKDGVHWNAVAHRQITCLLLEHVAQAWGVELPNLDQLKADHPQLHENHTWKTATASAPARYQGQYSNERAFNPPAMPAIHYNNGPAWTQGQMMRQFDGFGSQFNSYGAQFCNDSIPPHLTAGYQSFEREPFYRGINNSAAAPYWQMNNLVMRPRNRRQYRPYTRERPRKIVKVFPVHLMQSSSRKARAEDGLHGCTDVESVCFCISFTATGEISAQVTFTAHGEVLWIQGVNCLAYDEAIMAQQDRIQQEGEYAAEDTIYQLKIKDLQKKYSYIRKTRPDGNCFYRAFGFAHLESLLDDSKELQRFKAVAAKSKLDLVNQGFTEFTIEDFHNTFMDLIEQCEKQQSLRELLNSFNDQSVSDYIVVYLRLLTSGYLQRENVFFQHFIEGGRSVKEFCQQEVEPMSKESDHIHIIALAQALNVPILVEYMDRGEGGTVNNHIFPEGSEPRIFLLYRPGHYDILYK</sequence>
<dbReference type="InterPro" id="IPR001315">
    <property type="entry name" value="CARD"/>
</dbReference>
<gene>
    <name evidence="22" type="ORF">H4Q32_001715</name>
</gene>
<evidence type="ECO:0000256" key="16">
    <source>
        <dbReference type="ARBA" id="ARBA00037957"/>
    </source>
</evidence>
<protein>
    <recommendedName>
        <fullName evidence="3">ubiquitinyl hydrolase 1</fullName>
        <ecNumber evidence="3">3.4.19.12</ecNumber>
    </recommendedName>
</protein>
<evidence type="ECO:0000256" key="6">
    <source>
        <dbReference type="ARBA" id="ARBA00022590"/>
    </source>
</evidence>
<reference evidence="22 23" key="1">
    <citation type="submission" date="2022-01" db="EMBL/GenBank/DDBJ databases">
        <title>A high-quality chromosome-level genome assembly of rohu carp, Labeo rohita.</title>
        <authorList>
            <person name="Arick M.A. II"/>
            <person name="Hsu C.-Y."/>
            <person name="Magbanua Z."/>
            <person name="Pechanova O."/>
            <person name="Grover C."/>
            <person name="Miller E."/>
            <person name="Thrash A."/>
            <person name="Ezzel L."/>
            <person name="Alam S."/>
            <person name="Benzie J."/>
            <person name="Hamilton M."/>
            <person name="Karsi A."/>
            <person name="Lawrence M.L."/>
            <person name="Peterson D.G."/>
        </authorList>
    </citation>
    <scope>NUCLEOTIDE SEQUENCE [LARGE SCALE GENOMIC DNA]</scope>
    <source>
        <strain evidence="23">BAU-BD-2019</strain>
        <tissue evidence="22">Blood</tissue>
    </source>
</reference>
<keyword evidence="23" id="KW-1185">Reference proteome</keyword>
<dbReference type="Gene3D" id="3.40.50.300">
    <property type="entry name" value="P-loop containing nucleotide triphosphate hydrolases"/>
    <property type="match status" value="1"/>
</dbReference>
<evidence type="ECO:0000259" key="20">
    <source>
        <dbReference type="PROSITE" id="PS50837"/>
    </source>
</evidence>
<keyword evidence="9" id="KW-0833">Ubl conjugation pathway</keyword>
<dbReference type="SUPFAM" id="SSF54001">
    <property type="entry name" value="Cysteine proteinases"/>
    <property type="match status" value="1"/>
</dbReference>
<dbReference type="Pfam" id="PF23679">
    <property type="entry name" value="UPA-FIIND"/>
    <property type="match status" value="1"/>
</dbReference>
<evidence type="ECO:0000256" key="13">
    <source>
        <dbReference type="ARBA" id="ARBA00022843"/>
    </source>
</evidence>
<comment type="caution">
    <text evidence="22">The sequence shown here is derived from an EMBL/GenBank/DDBJ whole genome shotgun (WGS) entry which is preliminary data.</text>
</comment>
<dbReference type="PROSITE" id="PS50209">
    <property type="entry name" value="CARD"/>
    <property type="match status" value="1"/>
</dbReference>
<keyword evidence="15" id="KW-1271">Inflammasome</keyword>
<dbReference type="InterPro" id="IPR036514">
    <property type="entry name" value="SGNH_hydro_sf"/>
</dbReference>
<evidence type="ECO:0000256" key="9">
    <source>
        <dbReference type="ARBA" id="ARBA00022786"/>
    </source>
</evidence>
<evidence type="ECO:0000259" key="18">
    <source>
        <dbReference type="PROSITE" id="PS50802"/>
    </source>
</evidence>
<accession>A0ABQ8MJ26</accession>
<dbReference type="EMBL" id="JACTAM010000007">
    <property type="protein sequence ID" value="KAI2662774.1"/>
    <property type="molecule type" value="Genomic_DNA"/>
</dbReference>
<feature type="domain" description="FIIND" evidence="21">
    <location>
        <begin position="1628"/>
        <end position="1908"/>
    </location>
</feature>
<dbReference type="Gene3D" id="1.10.533.10">
    <property type="entry name" value="Death Domain, Fas"/>
    <property type="match status" value="2"/>
</dbReference>
<dbReference type="CDD" id="cd01671">
    <property type="entry name" value="CARD"/>
    <property type="match status" value="1"/>
</dbReference>
<evidence type="ECO:0000259" key="17">
    <source>
        <dbReference type="PROSITE" id="PS50209"/>
    </source>
</evidence>
<keyword evidence="10" id="KW-0378">Hydrolase</keyword>
<dbReference type="InterPro" id="IPR025307">
    <property type="entry name" value="FIIND_dom"/>
</dbReference>
<feature type="domain" description="CARD" evidence="17">
    <location>
        <begin position="4"/>
        <end position="79"/>
    </location>
</feature>
<evidence type="ECO:0000313" key="22">
    <source>
        <dbReference type="EMBL" id="KAI2662774.1"/>
    </source>
</evidence>